<name>A0ABP9UU94_9BACT</name>
<keyword evidence="1" id="KW-0812">Transmembrane</keyword>
<accession>A0ABP9UU94</accession>
<dbReference type="Proteomes" id="UP001424741">
    <property type="component" value="Unassembled WGS sequence"/>
</dbReference>
<reference evidence="2 3" key="1">
    <citation type="submission" date="2024-02" db="EMBL/GenBank/DDBJ databases">
        <title>Rubritalea halochordaticola NBRC 107102.</title>
        <authorList>
            <person name="Ichikawa N."/>
            <person name="Katano-Makiyama Y."/>
            <person name="Hidaka K."/>
        </authorList>
    </citation>
    <scope>NUCLEOTIDE SEQUENCE [LARGE SCALE GENOMIC DNA]</scope>
    <source>
        <strain evidence="2 3">NBRC 107102</strain>
    </source>
</reference>
<feature type="transmembrane region" description="Helical" evidence="1">
    <location>
        <begin position="118"/>
        <end position="137"/>
    </location>
</feature>
<feature type="transmembrane region" description="Helical" evidence="1">
    <location>
        <begin position="382"/>
        <end position="405"/>
    </location>
</feature>
<feature type="transmembrane region" description="Helical" evidence="1">
    <location>
        <begin position="257"/>
        <end position="288"/>
    </location>
</feature>
<gene>
    <name evidence="2" type="ORF">Rhal01_00194</name>
</gene>
<proteinExistence type="predicted"/>
<evidence type="ECO:0008006" key="4">
    <source>
        <dbReference type="Google" id="ProtNLM"/>
    </source>
</evidence>
<keyword evidence="3" id="KW-1185">Reference proteome</keyword>
<dbReference type="RefSeq" id="WP_346187083.1">
    <property type="nucleotide sequence ID" value="NZ_BAABRL010000001.1"/>
</dbReference>
<dbReference type="PANTHER" id="PTHR31303">
    <property type="entry name" value="CTP-DEPENDENT DIACYLGLYCEROL KINASE 1"/>
    <property type="match status" value="1"/>
</dbReference>
<dbReference type="EMBL" id="BAABRL010000001">
    <property type="protein sequence ID" value="GAA5494039.1"/>
    <property type="molecule type" value="Genomic_DNA"/>
</dbReference>
<keyword evidence="1" id="KW-1133">Transmembrane helix</keyword>
<feature type="transmembrane region" description="Helical" evidence="1">
    <location>
        <begin position="417"/>
        <end position="438"/>
    </location>
</feature>
<feature type="transmembrane region" description="Helical" evidence="1">
    <location>
        <begin position="324"/>
        <end position="346"/>
    </location>
</feature>
<comment type="caution">
    <text evidence="2">The sequence shown here is derived from an EMBL/GenBank/DDBJ whole genome shotgun (WGS) entry which is preliminary data.</text>
</comment>
<organism evidence="2 3">
    <name type="scientific">Rubritalea halochordaticola</name>
    <dbReference type="NCBI Taxonomy" id="714537"/>
    <lineage>
        <taxon>Bacteria</taxon>
        <taxon>Pseudomonadati</taxon>
        <taxon>Verrucomicrobiota</taxon>
        <taxon>Verrucomicrobiia</taxon>
        <taxon>Verrucomicrobiales</taxon>
        <taxon>Rubritaleaceae</taxon>
        <taxon>Rubritalea</taxon>
    </lineage>
</organism>
<feature type="transmembrane region" description="Helical" evidence="1">
    <location>
        <begin position="48"/>
        <end position="74"/>
    </location>
</feature>
<dbReference type="PANTHER" id="PTHR31303:SF1">
    <property type="entry name" value="CTP-DEPENDENT DIACYLGLYCEROL KINASE 1"/>
    <property type="match status" value="1"/>
</dbReference>
<feature type="transmembrane region" description="Helical" evidence="1">
    <location>
        <begin position="228"/>
        <end position="245"/>
    </location>
</feature>
<protein>
    <recommendedName>
        <fullName evidence="4">Phytol kinase</fullName>
    </recommendedName>
</protein>
<feature type="transmembrane region" description="Helical" evidence="1">
    <location>
        <begin position="158"/>
        <end position="191"/>
    </location>
</feature>
<feature type="transmembrane region" description="Helical" evidence="1">
    <location>
        <begin position="358"/>
        <end position="376"/>
    </location>
</feature>
<sequence>MNPWLAILVCTLLLGALLAITARASKSNKVAPETARKMVHVGMGLICLTFPWIFSDVWPVLILGGMAITGLIVIRYSSLRNSIGSGLFAVSRHSLGEILFPIGVAWVFSMSKGNPVTYLPPILLLTIADTAGAIAGTRWGKHHFNAAGSVKSIEGSSAFAIAGFLSVAAPLFLFSSLSAVTILSLSTAIAIFTMAVEGATGHGADNILLPVGSYFLIDYYLGLEHSALWLRVIALVVLLVLLLVLHKRHALNGAAILTAMLFGFAAFMLGGPACLLSGLALFIVHLLVQRTIPRERCVKYSIDIIFAFALPSLFWLAVDDGLHLPLAVSQLGFISSLCASVAMLHAGTMLFTGREGHAIGMCLLKTLFVAAPVLLIRDLPPSYLPLWCTSTLVMSLISARVFYCWRGHPHDDAPDTWWKVAILSLAASALILSLTQLLCS</sequence>
<feature type="transmembrane region" description="Helical" evidence="1">
    <location>
        <begin position="300"/>
        <end position="318"/>
    </location>
</feature>
<feature type="transmembrane region" description="Helical" evidence="1">
    <location>
        <begin position="203"/>
        <end position="221"/>
    </location>
</feature>
<evidence type="ECO:0000313" key="3">
    <source>
        <dbReference type="Proteomes" id="UP001424741"/>
    </source>
</evidence>
<evidence type="ECO:0000313" key="2">
    <source>
        <dbReference type="EMBL" id="GAA5494039.1"/>
    </source>
</evidence>
<evidence type="ECO:0000256" key="1">
    <source>
        <dbReference type="SAM" id="Phobius"/>
    </source>
</evidence>
<keyword evidence="1" id="KW-0472">Membrane</keyword>
<dbReference type="InterPro" id="IPR037997">
    <property type="entry name" value="Dgk1-like"/>
</dbReference>
<feature type="transmembrane region" description="Helical" evidence="1">
    <location>
        <begin position="86"/>
        <end position="106"/>
    </location>
</feature>